<dbReference type="Pfam" id="PF02518">
    <property type="entry name" value="HATPase_c"/>
    <property type="match status" value="1"/>
</dbReference>
<dbReference type="InterPro" id="IPR005467">
    <property type="entry name" value="His_kinase_dom"/>
</dbReference>
<feature type="transmembrane region" description="Helical" evidence="4">
    <location>
        <begin position="76"/>
        <end position="96"/>
    </location>
</feature>
<evidence type="ECO:0000256" key="2">
    <source>
        <dbReference type="ARBA" id="ARBA00012438"/>
    </source>
</evidence>
<dbReference type="PROSITE" id="PS50109">
    <property type="entry name" value="HIS_KIN"/>
    <property type="match status" value="1"/>
</dbReference>
<evidence type="ECO:0000256" key="1">
    <source>
        <dbReference type="ARBA" id="ARBA00000085"/>
    </source>
</evidence>
<proteinExistence type="predicted"/>
<organism evidence="6">
    <name type="scientific">uncultured spirochete</name>
    <dbReference type="NCBI Taxonomy" id="156406"/>
    <lineage>
        <taxon>Bacteria</taxon>
        <taxon>Pseudomonadati</taxon>
        <taxon>Spirochaetota</taxon>
        <taxon>Spirochaetia</taxon>
        <taxon>Spirochaetales</taxon>
        <taxon>environmental samples</taxon>
    </lineage>
</organism>
<accession>A0A3P3XK35</accession>
<dbReference type="PANTHER" id="PTHR43547">
    <property type="entry name" value="TWO-COMPONENT HISTIDINE KINASE"/>
    <property type="match status" value="1"/>
</dbReference>
<dbReference type="SUPFAM" id="SSF55781">
    <property type="entry name" value="GAF domain-like"/>
    <property type="match status" value="1"/>
</dbReference>
<feature type="transmembrane region" description="Helical" evidence="4">
    <location>
        <begin position="187"/>
        <end position="205"/>
    </location>
</feature>
<dbReference type="InterPro" id="IPR036890">
    <property type="entry name" value="HATPase_C_sf"/>
</dbReference>
<evidence type="ECO:0000259" key="5">
    <source>
        <dbReference type="PROSITE" id="PS50109"/>
    </source>
</evidence>
<gene>
    <name evidence="6" type="ORF">SPIROBIBN47_320005</name>
</gene>
<dbReference type="InterPro" id="IPR003594">
    <property type="entry name" value="HATPase_dom"/>
</dbReference>
<keyword evidence="3" id="KW-0597">Phosphoprotein</keyword>
<keyword evidence="4" id="KW-0812">Transmembrane</keyword>
<dbReference type="SUPFAM" id="SSF47384">
    <property type="entry name" value="Homodimeric domain of signal transducing histidine kinase"/>
    <property type="match status" value="1"/>
</dbReference>
<dbReference type="SUPFAM" id="SSF55874">
    <property type="entry name" value="ATPase domain of HSP90 chaperone/DNA topoisomerase II/histidine kinase"/>
    <property type="match status" value="1"/>
</dbReference>
<name>A0A3P3XK35_9SPIR</name>
<dbReference type="CDD" id="cd00075">
    <property type="entry name" value="HATPase"/>
    <property type="match status" value="1"/>
</dbReference>
<keyword evidence="6" id="KW-0418">Kinase</keyword>
<keyword evidence="6" id="KW-0808">Transferase</keyword>
<keyword evidence="4" id="KW-0472">Membrane</keyword>
<protein>
    <recommendedName>
        <fullName evidence="2">histidine kinase</fullName>
        <ecNumber evidence="2">2.7.13.3</ecNumber>
    </recommendedName>
</protein>
<feature type="domain" description="Histidine kinase" evidence="5">
    <location>
        <begin position="396"/>
        <end position="612"/>
    </location>
</feature>
<reference evidence="6" key="1">
    <citation type="submission" date="2017-02" db="EMBL/GenBank/DDBJ databases">
        <authorList>
            <person name="Regsiter A."/>
            <person name="William W."/>
        </authorList>
    </citation>
    <scope>NUCLEOTIDE SEQUENCE</scope>
    <source>
        <strain evidence="6">Bib</strain>
    </source>
</reference>
<dbReference type="InterPro" id="IPR036097">
    <property type="entry name" value="HisK_dim/P_sf"/>
</dbReference>
<dbReference type="InterPro" id="IPR004358">
    <property type="entry name" value="Sig_transdc_His_kin-like_C"/>
</dbReference>
<dbReference type="Gene3D" id="3.30.565.10">
    <property type="entry name" value="Histidine kinase-like ATPase, C-terminal domain"/>
    <property type="match status" value="1"/>
</dbReference>
<dbReference type="EMBL" id="FWDM01000026">
    <property type="protein sequence ID" value="SLM14371.1"/>
    <property type="molecule type" value="Genomic_DNA"/>
</dbReference>
<evidence type="ECO:0000256" key="4">
    <source>
        <dbReference type="SAM" id="Phobius"/>
    </source>
</evidence>
<evidence type="ECO:0000313" key="6">
    <source>
        <dbReference type="EMBL" id="SLM14371.1"/>
    </source>
</evidence>
<dbReference type="CDD" id="cd00082">
    <property type="entry name" value="HisKA"/>
    <property type="match status" value="1"/>
</dbReference>
<dbReference type="AlphaFoldDB" id="A0A3P3XK35"/>
<dbReference type="Pfam" id="PF00512">
    <property type="entry name" value="HisKA"/>
    <property type="match status" value="1"/>
</dbReference>
<evidence type="ECO:0000256" key="3">
    <source>
        <dbReference type="ARBA" id="ARBA00022553"/>
    </source>
</evidence>
<sequence length="628" mass="69584">MAYMARSSGKFRAVSGLRSIRKLLPLRLPFQKSTIEHKPSSIKEQTIDYFLPVARAGVVAVSALIILAEYHQIQSVVPALWLFLELVLYNIAAGLYSRTSSMLSKKRYLAIIISDMLEATILVGVTGGYDSPFFPMFLFVMAELALYFDWKIGALSIITMNGLQIIFTAIQMAGAEPQVKFEVIENRFFRLIIVGLLFVILAESLRKEDLARKRAIHLSGLISRLNDIFAQLGNAQFDIDKVLHTILQGANALDSVAFSAVMRQVVPDKKWKIQAALGDSVCTPYIPLDSLGNLIDSMGDSEIMATEKIKDFSPCSSAVQQFVMIRLPAYSSKENGVLLVGINTTDALEPEDKTFLHALSIQTQLALHNAILFNETKQQYEALKSFKKTQNTFFSSAAHELKTPLTVLKVLVSTLAMTASSWTKDQREMLATIQSNVERLETLTTNMLATARLEAMNVALSRQPVDMKAIAERTVREMLTLIEEKNLTITIAPEEPWPPFFADPARIRDIIANLLSNAIKFSPVGGLIGIHFEQTGAMGRICVSDAGPGVPPTERDKIFEKYYTSQDAGARAGTGLGLYIAHQLALLHGGDLWFDSRGSDRTRFCFSIPLYLEGVTEDDHSDENSGNR</sequence>
<dbReference type="SMART" id="SM00388">
    <property type="entry name" value="HisKA"/>
    <property type="match status" value="1"/>
</dbReference>
<comment type="catalytic activity">
    <reaction evidence="1">
        <text>ATP + protein L-histidine = ADP + protein N-phospho-L-histidine.</text>
        <dbReference type="EC" id="2.7.13.3"/>
    </reaction>
</comment>
<dbReference type="InterPro" id="IPR003661">
    <property type="entry name" value="HisK_dim/P_dom"/>
</dbReference>
<dbReference type="Gene3D" id="1.10.287.130">
    <property type="match status" value="1"/>
</dbReference>
<keyword evidence="4" id="KW-1133">Transmembrane helix</keyword>
<dbReference type="SMART" id="SM00387">
    <property type="entry name" value="HATPase_c"/>
    <property type="match status" value="1"/>
</dbReference>
<feature type="transmembrane region" description="Helical" evidence="4">
    <location>
        <begin position="49"/>
        <end position="70"/>
    </location>
</feature>
<dbReference type="PRINTS" id="PR00344">
    <property type="entry name" value="BCTRLSENSOR"/>
</dbReference>
<dbReference type="EC" id="2.7.13.3" evidence="2"/>
<dbReference type="PANTHER" id="PTHR43547:SF2">
    <property type="entry name" value="HYBRID SIGNAL TRANSDUCTION HISTIDINE KINASE C"/>
    <property type="match status" value="1"/>
</dbReference>
<dbReference type="GO" id="GO:0000155">
    <property type="term" value="F:phosphorelay sensor kinase activity"/>
    <property type="evidence" value="ECO:0007669"/>
    <property type="project" value="InterPro"/>
</dbReference>
<feature type="transmembrane region" description="Helical" evidence="4">
    <location>
        <begin position="108"/>
        <end position="127"/>
    </location>
</feature>